<dbReference type="AlphaFoldDB" id="A0AAP8QGY4"/>
<accession>A0AAP8QGY4</accession>
<feature type="transmembrane region" description="Helical" evidence="1">
    <location>
        <begin position="128"/>
        <end position="149"/>
    </location>
</feature>
<dbReference type="EMBL" id="PRKQ01000001">
    <property type="protein sequence ID" value="PPB12880.1"/>
    <property type="molecule type" value="Genomic_DNA"/>
</dbReference>
<keyword evidence="1" id="KW-0812">Transmembrane</keyword>
<evidence type="ECO:0000259" key="2">
    <source>
        <dbReference type="Pfam" id="PF02517"/>
    </source>
</evidence>
<dbReference type="GO" id="GO:0080120">
    <property type="term" value="P:CAAX-box protein maturation"/>
    <property type="evidence" value="ECO:0007669"/>
    <property type="project" value="UniProtKB-ARBA"/>
</dbReference>
<organism evidence="3 4">
    <name type="scientific">Brevibacillus laterosporus</name>
    <name type="common">Bacillus laterosporus</name>
    <dbReference type="NCBI Taxonomy" id="1465"/>
    <lineage>
        <taxon>Bacteria</taxon>
        <taxon>Bacillati</taxon>
        <taxon>Bacillota</taxon>
        <taxon>Bacilli</taxon>
        <taxon>Bacillales</taxon>
        <taxon>Paenibacillaceae</taxon>
        <taxon>Brevibacillus</taxon>
    </lineage>
</organism>
<dbReference type="PANTHER" id="PTHR39430:SF1">
    <property type="entry name" value="PROTEASE"/>
    <property type="match status" value="1"/>
</dbReference>
<feature type="transmembrane region" description="Helical" evidence="1">
    <location>
        <begin position="221"/>
        <end position="247"/>
    </location>
</feature>
<evidence type="ECO:0000313" key="4">
    <source>
        <dbReference type="Proteomes" id="UP000239759"/>
    </source>
</evidence>
<feature type="transmembrane region" description="Helical" evidence="1">
    <location>
        <begin position="32"/>
        <end position="49"/>
    </location>
</feature>
<feature type="transmembrane region" description="Helical" evidence="1">
    <location>
        <begin position="181"/>
        <end position="201"/>
    </location>
</feature>
<feature type="transmembrane region" description="Helical" evidence="1">
    <location>
        <begin position="70"/>
        <end position="88"/>
    </location>
</feature>
<protein>
    <recommendedName>
        <fullName evidence="2">CAAX prenyl protease 2/Lysostaphin resistance protein A-like domain-containing protein</fullName>
    </recommendedName>
</protein>
<reference evidence="3 4" key="1">
    <citation type="submission" date="2018-02" db="EMBL/GenBank/DDBJ databases">
        <title>Comparative analysis of genomes of three Brevibacillus laterosporus strains producers of potent antimicrobials isolated from silage.</title>
        <authorList>
            <person name="Kojic M."/>
            <person name="Miljkovic M."/>
            <person name="Studholme D."/>
            <person name="Filipic B."/>
        </authorList>
    </citation>
    <scope>NUCLEOTIDE SEQUENCE [LARGE SCALE GENOMIC DNA]</scope>
    <source>
        <strain evidence="3 4">BGSP11</strain>
    </source>
</reference>
<proteinExistence type="predicted"/>
<evidence type="ECO:0000313" key="3">
    <source>
        <dbReference type="EMBL" id="PPB12880.1"/>
    </source>
</evidence>
<name>A0AAP8QGY4_BRELA</name>
<dbReference type="PANTHER" id="PTHR39430">
    <property type="entry name" value="MEMBRANE-ASSOCIATED PROTEASE-RELATED"/>
    <property type="match status" value="1"/>
</dbReference>
<feature type="transmembrane region" description="Helical" evidence="1">
    <location>
        <begin position="100"/>
        <end position="116"/>
    </location>
</feature>
<dbReference type="GO" id="GO:0004175">
    <property type="term" value="F:endopeptidase activity"/>
    <property type="evidence" value="ECO:0007669"/>
    <property type="project" value="UniProtKB-ARBA"/>
</dbReference>
<sequence length="258" mass="29384">MINFLSETINRVGVFIIGFLLFGWFLQDIEEYGFYICLIITSLLTYILFDRKKWSLGLNSSSLIYNVANGFTGGFLSIVSVFFIVLFLEGHKINGFAFDAKALFAWTVYCIISALGEEIVARGCIYGFLKYNFGVIVSAIVSSGLFAIFHLFRSGINAFVILTLFLAGLMYTYMREKSGTIWLSFGFHFSWNYISGIMGIWQDKMIVLKTDISQYSLINGGVYGIEGSIFTVMFYLSIVVILLIKYIRPNHSRFQMKR</sequence>
<feature type="transmembrane region" description="Helical" evidence="1">
    <location>
        <begin position="9"/>
        <end position="26"/>
    </location>
</feature>
<dbReference type="Pfam" id="PF02517">
    <property type="entry name" value="Rce1-like"/>
    <property type="match status" value="1"/>
</dbReference>
<evidence type="ECO:0000256" key="1">
    <source>
        <dbReference type="SAM" id="Phobius"/>
    </source>
</evidence>
<gene>
    <name evidence="3" type="ORF">C4A77_00405</name>
</gene>
<keyword evidence="1" id="KW-0472">Membrane</keyword>
<keyword evidence="1" id="KW-1133">Transmembrane helix</keyword>
<feature type="domain" description="CAAX prenyl protease 2/Lysostaphin resistance protein A-like" evidence="2">
    <location>
        <begin position="101"/>
        <end position="194"/>
    </location>
</feature>
<comment type="caution">
    <text evidence="3">The sequence shown here is derived from an EMBL/GenBank/DDBJ whole genome shotgun (WGS) entry which is preliminary data.</text>
</comment>
<dbReference type="RefSeq" id="WP_104030281.1">
    <property type="nucleotide sequence ID" value="NZ_PRKQ01000001.1"/>
</dbReference>
<dbReference type="InterPro" id="IPR003675">
    <property type="entry name" value="Rce1/LyrA-like_dom"/>
</dbReference>
<dbReference type="Proteomes" id="UP000239759">
    <property type="component" value="Unassembled WGS sequence"/>
</dbReference>
<feature type="transmembrane region" description="Helical" evidence="1">
    <location>
        <begin position="155"/>
        <end position="174"/>
    </location>
</feature>